<name>A0A2S0K637_LYSSH</name>
<proteinExistence type="predicted"/>
<dbReference type="Proteomes" id="UP000238825">
    <property type="component" value="Chromosome"/>
</dbReference>
<organism evidence="1 3">
    <name type="scientific">Lysinibacillus sphaericus</name>
    <name type="common">Bacillus sphaericus</name>
    <dbReference type="NCBI Taxonomy" id="1421"/>
    <lineage>
        <taxon>Bacteria</taxon>
        <taxon>Bacillati</taxon>
        <taxon>Bacillota</taxon>
        <taxon>Bacilli</taxon>
        <taxon>Bacillales</taxon>
        <taxon>Bacillaceae</taxon>
        <taxon>Lysinibacillus</taxon>
    </lineage>
</organism>
<reference evidence="1 3" key="1">
    <citation type="submission" date="2017-03" db="EMBL/GenBank/DDBJ databases">
        <title>The whole genome sequencing and assembly of Lysinibacillus sphaericus DSM 28T strain.</title>
        <authorList>
            <person name="Lee Y.-J."/>
            <person name="Yi H."/>
            <person name="Bahn Y.-S."/>
            <person name="Kim J.F."/>
            <person name="Lee D.-W."/>
        </authorList>
    </citation>
    <scope>NUCLEOTIDE SEQUENCE [LARGE SCALE GENOMIC DNA]</scope>
    <source>
        <strain evidence="1 3">DSM 28</strain>
    </source>
</reference>
<protein>
    <submittedName>
        <fullName evidence="1">Uncharacterized protein</fullName>
    </submittedName>
</protein>
<dbReference type="EMBL" id="CP019980">
    <property type="protein sequence ID" value="AVK98832.1"/>
    <property type="molecule type" value="Genomic_DNA"/>
</dbReference>
<evidence type="ECO:0000313" key="1">
    <source>
        <dbReference type="EMBL" id="AVK98832.1"/>
    </source>
</evidence>
<accession>A0A2S0K637</accession>
<dbReference type="GeneID" id="48278950"/>
<dbReference type="AlphaFoldDB" id="A0A2S0K637"/>
<reference evidence="2 4" key="2">
    <citation type="submission" date="2018-06" db="EMBL/GenBank/DDBJ databases">
        <authorList>
            <consortium name="Pathogen Informatics"/>
            <person name="Doyle S."/>
        </authorList>
    </citation>
    <scope>NUCLEOTIDE SEQUENCE [LARGE SCALE GENOMIC DNA]</scope>
    <source>
        <strain evidence="2 4">NCTC10338</strain>
    </source>
</reference>
<dbReference type="EMBL" id="UFSZ01000001">
    <property type="protein sequence ID" value="SUV15152.1"/>
    <property type="molecule type" value="Genomic_DNA"/>
</dbReference>
<dbReference type="RefSeq" id="WP_024362680.1">
    <property type="nucleotide sequence ID" value="NZ_CP019980.1"/>
</dbReference>
<evidence type="ECO:0000313" key="4">
    <source>
        <dbReference type="Proteomes" id="UP000255295"/>
    </source>
</evidence>
<sequence length="107" mass="12550">MVNELPIWLNQGVEPPESLKTTGWQPGMKPSAQHMNWLFNRIYLAINHLIENGDVSALEQLVNSLKQNLNNHLDDPMPHKFFDNGKWYRWGFRTVDGEPEFIYEEVL</sequence>
<evidence type="ECO:0000313" key="3">
    <source>
        <dbReference type="Proteomes" id="UP000238825"/>
    </source>
</evidence>
<gene>
    <name evidence="1" type="ORF">LS41612_22350</name>
    <name evidence="2" type="ORF">NCTC10338_00171</name>
</gene>
<evidence type="ECO:0000313" key="2">
    <source>
        <dbReference type="EMBL" id="SUV15152.1"/>
    </source>
</evidence>
<dbReference type="Proteomes" id="UP000255295">
    <property type="component" value="Unassembled WGS sequence"/>
</dbReference>